<dbReference type="EC" id="1.14.11.7" evidence="4"/>
<dbReference type="InterPro" id="IPR006620">
    <property type="entry name" value="Pro_4_hyd_alph"/>
</dbReference>
<keyword evidence="10" id="KW-0847">Vitamin C</keyword>
<dbReference type="Proteomes" id="UP000694428">
    <property type="component" value="Unplaced"/>
</dbReference>
<evidence type="ECO:0000256" key="1">
    <source>
        <dbReference type="ARBA" id="ARBA00001961"/>
    </source>
</evidence>
<dbReference type="InterPro" id="IPR039575">
    <property type="entry name" value="P3H"/>
</dbReference>
<proteinExistence type="inferred from homology"/>
<feature type="region of interest" description="Disordered" evidence="17">
    <location>
        <begin position="831"/>
        <end position="856"/>
    </location>
</feature>
<dbReference type="InterPro" id="IPR011990">
    <property type="entry name" value="TPR-like_helical_dom_sf"/>
</dbReference>
<keyword evidence="7" id="KW-0677">Repeat</keyword>
<dbReference type="GO" id="GO:0031418">
    <property type="term" value="F:L-ascorbic acid binding"/>
    <property type="evidence" value="ECO:0007669"/>
    <property type="project" value="UniProtKB-KW"/>
</dbReference>
<feature type="domain" description="Fe2OG dioxygenase" evidence="18">
    <location>
        <begin position="688"/>
        <end position="802"/>
    </location>
</feature>
<evidence type="ECO:0000256" key="12">
    <source>
        <dbReference type="ARBA" id="ARBA00023002"/>
    </source>
</evidence>
<evidence type="ECO:0000256" key="2">
    <source>
        <dbReference type="ARBA" id="ARBA00001962"/>
    </source>
</evidence>
<evidence type="ECO:0000313" key="19">
    <source>
        <dbReference type="Ensembl" id="ENSPSTP00000011308.1"/>
    </source>
</evidence>
<dbReference type="FunFam" id="2.60.120.620:FF:000003">
    <property type="entry name" value="Prolyl 3-hydroxylase 2"/>
    <property type="match status" value="1"/>
</dbReference>
<evidence type="ECO:0000313" key="20">
    <source>
        <dbReference type="Proteomes" id="UP000694428"/>
    </source>
</evidence>
<keyword evidence="8" id="KW-0802">TPR repeat</keyword>
<dbReference type="SMART" id="SM00702">
    <property type="entry name" value="P4Hc"/>
    <property type="match status" value="1"/>
</dbReference>
<dbReference type="InterPro" id="IPR005123">
    <property type="entry name" value="Oxoglu/Fe-dep_dioxygenase_dom"/>
</dbReference>
<sequence length="856" mass="94761">MLPGSSIGMHRAPARPQLRPSRFPGGPWPVLTCCTCRASATKSPGSPTQAARPALPSTKAKARPAPPAPPSSPPAAAIAGLAPPLPLEAGLSVWVWSSQGAGLKSTWISIVGVVTGRGRGLARSRVAAGSAMALLLPLLPLLAWAAGPPGPQGPPEHSEPPLPAEPPDALFAAGAEAYARGDWPAVVLQMERALRARAAIRARSVRCRLRCANATAVVPTDGLEPALHDLLFFRGLLRRAACLRGCGPTQPSRYRLAEELEREFLKRSPYNYLQVAYFKINKVAKAVAAAHTFFVANPEHAEMRQNLEYYQMMAGVRESDFADLEARPHMTEFRLGVRFYSEEQPAAAVLHLEKALEEYFVADTECRALCEGPYDYEGYNYLEYNADLFQAMTDHYMQVLSCKQGCVTELASQPGREKPLEDFLPSHFNYLQFAYYNNGNYEKAIECAKTYLLFFPNDEVMNQNLAYYTAVLGEDLARPIEPRKEIQAYRQRSLMEKELLFFSYDVFGIPFVDPDTWTPEEVIPKRLREKQKVERETAARISEEIGNLMKEIETLVEEKAKESAEMSKFIREGGPLVYEGASVTMNSKSLNGSQRVVVDGVLSAEECRELQRLTNAAASAGDGYRGKTSPHTPSETFYGVTVLKALKLGQEGKVPLQSAHLYYNVTEKVRHMMESYFRLEVPLHFSYSHLVCRTAIDEKQEGRSDNSHEVHVDNCILNAEALVCVKEPPAYTFRDYSAILYLNGDFEGGAFYFTELDAKTQTAEVQPQCGRAVGFSSGSENPHGVKAVTKGQRCAIALWFTLDPRHSERERVQADDLVKMLFRTEEVDLLQETSTEQEPTAATSTAGLHAAGKDEL</sequence>
<dbReference type="Pfam" id="PF13640">
    <property type="entry name" value="2OG-FeII_Oxy_3"/>
    <property type="match status" value="1"/>
</dbReference>
<keyword evidence="9" id="KW-0256">Endoplasmic reticulum</keyword>
<dbReference type="PANTHER" id="PTHR14049">
    <property type="entry name" value="LEPRECAN 1"/>
    <property type="match status" value="1"/>
</dbReference>
<keyword evidence="15" id="KW-0325">Glycoprotein</keyword>
<dbReference type="SUPFAM" id="SSF48452">
    <property type="entry name" value="TPR-like"/>
    <property type="match status" value="1"/>
</dbReference>
<dbReference type="Gene3D" id="1.25.40.10">
    <property type="entry name" value="Tetratricopeptide repeat domain"/>
    <property type="match status" value="2"/>
</dbReference>
<feature type="compositionally biased region" description="Pro residues" evidence="17">
    <location>
        <begin position="64"/>
        <end position="73"/>
    </location>
</feature>
<reference evidence="19" key="2">
    <citation type="submission" date="2025-09" db="UniProtKB">
        <authorList>
            <consortium name="Ensembl"/>
        </authorList>
    </citation>
    <scope>IDENTIFICATION</scope>
</reference>
<feature type="region of interest" description="Disordered" evidence="17">
    <location>
        <begin position="147"/>
        <end position="166"/>
    </location>
</feature>
<dbReference type="InterPro" id="IPR044862">
    <property type="entry name" value="Pro_4_hyd_alph_FE2OG_OXY"/>
</dbReference>
<evidence type="ECO:0000256" key="6">
    <source>
        <dbReference type="ARBA" id="ARBA00022729"/>
    </source>
</evidence>
<dbReference type="Pfam" id="PF23557">
    <property type="entry name" value="TPR_leprecan"/>
    <property type="match status" value="1"/>
</dbReference>
<accession>A0A8C9F955</accession>
<evidence type="ECO:0000256" key="8">
    <source>
        <dbReference type="ARBA" id="ARBA00022803"/>
    </source>
</evidence>
<evidence type="ECO:0000256" key="17">
    <source>
        <dbReference type="SAM" id="MobiDB-lite"/>
    </source>
</evidence>
<evidence type="ECO:0000256" key="11">
    <source>
        <dbReference type="ARBA" id="ARBA00022964"/>
    </source>
</evidence>
<evidence type="ECO:0000256" key="16">
    <source>
        <dbReference type="SAM" id="Coils"/>
    </source>
</evidence>
<dbReference type="GO" id="GO:0005783">
    <property type="term" value="C:endoplasmic reticulum"/>
    <property type="evidence" value="ECO:0007669"/>
    <property type="project" value="TreeGrafter"/>
</dbReference>
<keyword evidence="14 16" id="KW-0175">Coiled coil</keyword>
<evidence type="ECO:0000256" key="5">
    <source>
        <dbReference type="ARBA" id="ARBA00022723"/>
    </source>
</evidence>
<dbReference type="Ensembl" id="ENSPSTT00000011865.1">
    <property type="protein sequence ID" value="ENSPSTP00000011308.1"/>
    <property type="gene ID" value="ENSPSTG00000007949.1"/>
</dbReference>
<evidence type="ECO:0000256" key="14">
    <source>
        <dbReference type="ARBA" id="ARBA00023054"/>
    </source>
</evidence>
<dbReference type="Gene3D" id="2.60.120.620">
    <property type="entry name" value="q2cbj1_9rhob like domain"/>
    <property type="match status" value="1"/>
</dbReference>
<evidence type="ECO:0000259" key="18">
    <source>
        <dbReference type="PROSITE" id="PS51471"/>
    </source>
</evidence>
<protein>
    <recommendedName>
        <fullName evidence="4">procollagen-proline 3-dioxygenase</fullName>
        <ecNumber evidence="4">1.14.11.7</ecNumber>
    </recommendedName>
</protein>
<dbReference type="GO" id="GO:0019797">
    <property type="term" value="F:procollagen-proline 3-dioxygenase activity"/>
    <property type="evidence" value="ECO:0007669"/>
    <property type="project" value="UniProtKB-EC"/>
</dbReference>
<keyword evidence="5" id="KW-0479">Metal-binding</keyword>
<feature type="coiled-coil region" evidence="16">
    <location>
        <begin position="538"/>
        <end position="572"/>
    </location>
</feature>
<keyword evidence="6" id="KW-0732">Signal</keyword>
<evidence type="ECO:0000256" key="13">
    <source>
        <dbReference type="ARBA" id="ARBA00023004"/>
    </source>
</evidence>
<keyword evidence="13" id="KW-0408">Iron</keyword>
<evidence type="ECO:0000256" key="15">
    <source>
        <dbReference type="ARBA" id="ARBA00023180"/>
    </source>
</evidence>
<evidence type="ECO:0000256" key="10">
    <source>
        <dbReference type="ARBA" id="ARBA00022896"/>
    </source>
</evidence>
<keyword evidence="11" id="KW-0223">Dioxygenase</keyword>
<dbReference type="GO" id="GO:0005506">
    <property type="term" value="F:iron ion binding"/>
    <property type="evidence" value="ECO:0007669"/>
    <property type="project" value="InterPro"/>
</dbReference>
<dbReference type="PANTHER" id="PTHR14049:SF5">
    <property type="entry name" value="PROLYL 3-HYDROXYLASE 1"/>
    <property type="match status" value="1"/>
</dbReference>
<feature type="compositionally biased region" description="Pro residues" evidence="17">
    <location>
        <begin position="148"/>
        <end position="166"/>
    </location>
</feature>
<evidence type="ECO:0000256" key="7">
    <source>
        <dbReference type="ARBA" id="ARBA00022737"/>
    </source>
</evidence>
<feature type="compositionally biased region" description="Polar residues" evidence="17">
    <location>
        <begin position="831"/>
        <end position="846"/>
    </location>
</feature>
<keyword evidence="20" id="KW-1185">Reference proteome</keyword>
<comment type="similarity">
    <text evidence="3">Belongs to the leprecan family.</text>
</comment>
<evidence type="ECO:0000256" key="9">
    <source>
        <dbReference type="ARBA" id="ARBA00022824"/>
    </source>
</evidence>
<dbReference type="AlphaFoldDB" id="A0A8C9F955"/>
<evidence type="ECO:0000256" key="4">
    <source>
        <dbReference type="ARBA" id="ARBA00012262"/>
    </source>
</evidence>
<feature type="region of interest" description="Disordered" evidence="17">
    <location>
        <begin position="1"/>
        <end position="22"/>
    </location>
</feature>
<evidence type="ECO:0000256" key="3">
    <source>
        <dbReference type="ARBA" id="ARBA00006487"/>
    </source>
</evidence>
<organism evidence="19 20">
    <name type="scientific">Pavo cristatus</name>
    <name type="common">Indian peafowl</name>
    <name type="synonym">Blue peafowl</name>
    <dbReference type="NCBI Taxonomy" id="9049"/>
    <lineage>
        <taxon>Eukaryota</taxon>
        <taxon>Metazoa</taxon>
        <taxon>Chordata</taxon>
        <taxon>Craniata</taxon>
        <taxon>Vertebrata</taxon>
        <taxon>Euteleostomi</taxon>
        <taxon>Archelosauria</taxon>
        <taxon>Archosauria</taxon>
        <taxon>Dinosauria</taxon>
        <taxon>Saurischia</taxon>
        <taxon>Theropoda</taxon>
        <taxon>Coelurosauria</taxon>
        <taxon>Aves</taxon>
        <taxon>Neognathae</taxon>
        <taxon>Galloanserae</taxon>
        <taxon>Galliformes</taxon>
        <taxon>Phasianidae</taxon>
        <taxon>Phasianinae</taxon>
        <taxon>Pavo</taxon>
    </lineage>
</organism>
<dbReference type="PROSITE" id="PS51471">
    <property type="entry name" value="FE2OG_OXY"/>
    <property type="match status" value="1"/>
</dbReference>
<reference evidence="19" key="1">
    <citation type="submission" date="2025-08" db="UniProtKB">
        <authorList>
            <consortium name="Ensembl"/>
        </authorList>
    </citation>
    <scope>IDENTIFICATION</scope>
</reference>
<feature type="region of interest" description="Disordered" evidence="17">
    <location>
        <begin position="39"/>
        <end position="77"/>
    </location>
</feature>
<feature type="compositionally biased region" description="Polar residues" evidence="17">
    <location>
        <begin position="39"/>
        <end position="49"/>
    </location>
</feature>
<comment type="cofactor">
    <cofactor evidence="1">
        <name>L-ascorbate</name>
        <dbReference type="ChEBI" id="CHEBI:38290"/>
    </cofactor>
</comment>
<dbReference type="GO" id="GO:0032963">
    <property type="term" value="P:collagen metabolic process"/>
    <property type="evidence" value="ECO:0007669"/>
    <property type="project" value="InterPro"/>
</dbReference>
<dbReference type="InterPro" id="IPR056585">
    <property type="entry name" value="Leprecan_dom"/>
</dbReference>
<keyword evidence="12" id="KW-0560">Oxidoreductase</keyword>
<name>A0A8C9F955_PAVCR</name>
<comment type="cofactor">
    <cofactor evidence="2">
        <name>Fe cation</name>
        <dbReference type="ChEBI" id="CHEBI:24875"/>
    </cofactor>
</comment>